<reference evidence="1" key="1">
    <citation type="submission" date="2021-01" db="UniProtKB">
        <authorList>
            <consortium name="EnsemblMetazoa"/>
        </authorList>
    </citation>
    <scope>IDENTIFICATION</scope>
</reference>
<accession>A0A7M5X1V7</accession>
<sequence length="243" mass="27945">MAYVRKLTALGFHNPQTFSLQDEKQVRNLVVWLEDQKIRFYDTKDREPLRDVESQYWIGALKKYLSDLKCPVDNLNEKGVIVNWLISYAVHLEFEEKASKYNDESTNRPISKVDTNSWLHSIDANDGDLIKGIEVLRQALRIPNHPNHITVLQAVSKLIQERLASKHMKTNTPKQKTTYVDLDEISLGFNIDDSAVREAAKILRLLQIHQLRDLQTKINQSIVTVQMLSANPKTDQSLGKVGR</sequence>
<dbReference type="AlphaFoldDB" id="A0A7M5X1V7"/>
<organism evidence="1 2">
    <name type="scientific">Clytia hemisphaerica</name>
    <dbReference type="NCBI Taxonomy" id="252671"/>
    <lineage>
        <taxon>Eukaryota</taxon>
        <taxon>Metazoa</taxon>
        <taxon>Cnidaria</taxon>
        <taxon>Hydrozoa</taxon>
        <taxon>Hydroidolina</taxon>
        <taxon>Leptothecata</taxon>
        <taxon>Obeliida</taxon>
        <taxon>Clytiidae</taxon>
        <taxon>Clytia</taxon>
    </lineage>
</organism>
<dbReference type="EnsemblMetazoa" id="CLYHEMT016468.1">
    <property type="protein sequence ID" value="CLYHEMP016468.1"/>
    <property type="gene ID" value="CLYHEMG016468"/>
</dbReference>
<evidence type="ECO:0000313" key="2">
    <source>
        <dbReference type="Proteomes" id="UP000594262"/>
    </source>
</evidence>
<evidence type="ECO:0008006" key="3">
    <source>
        <dbReference type="Google" id="ProtNLM"/>
    </source>
</evidence>
<name>A0A7M5X1V7_9CNID</name>
<dbReference type="InterPro" id="IPR019265">
    <property type="entry name" value="RTRAF"/>
</dbReference>
<dbReference type="Pfam" id="PF10036">
    <property type="entry name" value="RLL"/>
    <property type="match status" value="1"/>
</dbReference>
<proteinExistence type="predicted"/>
<dbReference type="PANTHER" id="PTHR15924">
    <property type="entry name" value="CLE"/>
    <property type="match status" value="1"/>
</dbReference>
<protein>
    <recommendedName>
        <fullName evidence="3">RNA transcription, translation and transport factor protein</fullName>
    </recommendedName>
</protein>
<evidence type="ECO:0000313" key="1">
    <source>
        <dbReference type="EnsemblMetazoa" id="CLYHEMP016468.1"/>
    </source>
</evidence>
<dbReference type="OrthoDB" id="514167at2759"/>
<keyword evidence="2" id="KW-1185">Reference proteome</keyword>
<dbReference type="GeneID" id="136798367"/>
<dbReference type="Proteomes" id="UP000594262">
    <property type="component" value="Unplaced"/>
</dbReference>
<dbReference type="RefSeq" id="XP_066911078.1">
    <property type="nucleotide sequence ID" value="XM_067054977.1"/>
</dbReference>